<gene>
    <name evidence="8" type="ORF">DSO09_05040</name>
    <name evidence="7" type="ORF">EF809_04490</name>
</gene>
<comment type="caution">
    <text evidence="7">The sequence shown here is derived from an EMBL/GenBank/DDBJ whole genome shotgun (WGS) entry which is preliminary data.</text>
</comment>
<dbReference type="EMBL" id="QNVI01000058">
    <property type="protein sequence ID" value="TDA38151.1"/>
    <property type="molecule type" value="Genomic_DNA"/>
</dbReference>
<evidence type="ECO:0000256" key="2">
    <source>
        <dbReference type="ARBA" id="ARBA00004777"/>
    </source>
</evidence>
<keyword evidence="5" id="KW-0274">FAD</keyword>
<evidence type="ECO:0000256" key="1">
    <source>
        <dbReference type="ARBA" id="ARBA00001974"/>
    </source>
</evidence>
<dbReference type="GO" id="GO:0005829">
    <property type="term" value="C:cytosol"/>
    <property type="evidence" value="ECO:0007669"/>
    <property type="project" value="TreeGrafter"/>
</dbReference>
<comment type="pathway">
    <text evidence="2">One-carbon metabolism; tetrahydrofolate interconversion.</text>
</comment>
<accession>A0A520KEX6</accession>
<dbReference type="GO" id="GO:0009086">
    <property type="term" value="P:methionine biosynthetic process"/>
    <property type="evidence" value="ECO:0007669"/>
    <property type="project" value="TreeGrafter"/>
</dbReference>
<dbReference type="Pfam" id="PF02219">
    <property type="entry name" value="MTHFR"/>
    <property type="match status" value="1"/>
</dbReference>
<organism evidence="7 9">
    <name type="scientific">Thermoproteota archaeon</name>
    <dbReference type="NCBI Taxonomy" id="2056631"/>
    <lineage>
        <taxon>Archaea</taxon>
        <taxon>Thermoproteota</taxon>
    </lineage>
</organism>
<comment type="similarity">
    <text evidence="3">Belongs to the methylenetetrahydrofolate reductase family.</text>
</comment>
<evidence type="ECO:0000313" key="10">
    <source>
        <dbReference type="Proteomes" id="UP000317265"/>
    </source>
</evidence>
<dbReference type="Gene3D" id="3.20.20.220">
    <property type="match status" value="1"/>
</dbReference>
<evidence type="ECO:0000256" key="6">
    <source>
        <dbReference type="ARBA" id="ARBA00023002"/>
    </source>
</evidence>
<evidence type="ECO:0000313" key="8">
    <source>
        <dbReference type="EMBL" id="TDA38151.1"/>
    </source>
</evidence>
<dbReference type="AlphaFoldDB" id="A0A520KEX6"/>
<dbReference type="PANTHER" id="PTHR45754">
    <property type="entry name" value="METHYLENETETRAHYDROFOLATE REDUCTASE"/>
    <property type="match status" value="1"/>
</dbReference>
<protein>
    <submittedName>
        <fullName evidence="7">Methylenetetrahydrofolate reductase</fullName>
    </submittedName>
</protein>
<proteinExistence type="inferred from homology"/>
<keyword evidence="6" id="KW-0560">Oxidoreductase</keyword>
<dbReference type="CDD" id="cd00537">
    <property type="entry name" value="MTHFR"/>
    <property type="match status" value="1"/>
</dbReference>
<dbReference type="UniPathway" id="UPA00193"/>
<dbReference type="GO" id="GO:0004489">
    <property type="term" value="F:methylenetetrahydrofolate reductase [NAD(P)H] activity"/>
    <property type="evidence" value="ECO:0007669"/>
    <property type="project" value="InterPro"/>
</dbReference>
<dbReference type="GO" id="GO:0035999">
    <property type="term" value="P:tetrahydrofolate interconversion"/>
    <property type="evidence" value="ECO:0007669"/>
    <property type="project" value="UniProtKB-UniPathway"/>
</dbReference>
<reference evidence="8 10" key="1">
    <citation type="journal article" date="2019" name="Nat. Microbiol.">
        <title>Expanding anaerobic alkane metabolism in the domain of Archaea.</title>
        <authorList>
            <person name="Wang Y."/>
            <person name="Wegener G."/>
            <person name="Hou J."/>
            <person name="Wang F."/>
            <person name="Xiao X."/>
        </authorList>
    </citation>
    <scope>NUCLEOTIDE SEQUENCE [LARGE SCALE GENOMIC DNA]</scope>
    <source>
        <strain evidence="8">WYZ-LMO11</strain>
    </source>
</reference>
<evidence type="ECO:0000313" key="7">
    <source>
        <dbReference type="EMBL" id="RZN55805.1"/>
    </source>
</evidence>
<dbReference type="InterPro" id="IPR003171">
    <property type="entry name" value="Mehydrof_redctse-like"/>
</dbReference>
<reference evidence="7 9" key="2">
    <citation type="journal article" date="2019" name="Nat. Microbiol.">
        <title>Wide diversity of methane and short-chain alkane metabolisms in uncultured archaea.</title>
        <authorList>
            <person name="Borrel G."/>
            <person name="Adam P.S."/>
            <person name="McKay L.J."/>
            <person name="Chen L.X."/>
            <person name="Sierra-Garcia I.N."/>
            <person name="Sieber C.M."/>
            <person name="Letourneur Q."/>
            <person name="Ghozlane A."/>
            <person name="Andersen G.L."/>
            <person name="Li W.J."/>
            <person name="Hallam S.J."/>
            <person name="Muyzer G."/>
            <person name="de Oliveira V.M."/>
            <person name="Inskeep W.P."/>
            <person name="Banfield J.F."/>
            <person name="Gribaldo S."/>
        </authorList>
    </citation>
    <scope>NUCLEOTIDE SEQUENCE [LARGE SCALE GENOMIC DNA]</scope>
    <source>
        <strain evidence="7">Verst-YHS</strain>
    </source>
</reference>
<evidence type="ECO:0000256" key="5">
    <source>
        <dbReference type="ARBA" id="ARBA00022827"/>
    </source>
</evidence>
<dbReference type="Proteomes" id="UP000316080">
    <property type="component" value="Unassembled WGS sequence"/>
</dbReference>
<dbReference type="InterPro" id="IPR029041">
    <property type="entry name" value="FAD-linked_oxidoreductase-like"/>
</dbReference>
<evidence type="ECO:0000313" key="9">
    <source>
        <dbReference type="Proteomes" id="UP000316080"/>
    </source>
</evidence>
<dbReference type="EMBL" id="RXIH01000035">
    <property type="protein sequence ID" value="RZN55805.1"/>
    <property type="molecule type" value="Genomic_DNA"/>
</dbReference>
<dbReference type="Proteomes" id="UP000317265">
    <property type="component" value="Unassembled WGS sequence"/>
</dbReference>
<name>A0A520KEX6_9CREN</name>
<dbReference type="PANTHER" id="PTHR45754:SF3">
    <property type="entry name" value="METHYLENETETRAHYDROFOLATE REDUCTASE (NADPH)"/>
    <property type="match status" value="1"/>
</dbReference>
<sequence length="298" mass="33907">MKIFSNFMKELYNGNFVFTSEIEPKKSIKIDYLINKANFLKKYVIACNVTDNPRANAYLNSIIASYIIQSHTGLETICHMTVRDRNRIALISDILGASVLGIKNILVITGDHTTMGDNPNAMPVYDIDSTQFIKMLRKMIDEGKDINENPIDGKIEMHIGAVGNPNANPIEVELYKVERKIKAGAEFIQTQIVFDIEKIKNFIDYLKPSPPFILIGIFPCKSYRIAENIEKKLPGVKIPEEYKDKLKKAEGNSEKIDEINIEYFSNLIKEIKRNTKASGIHIMTIEYERIIGKIIDSL</sequence>
<dbReference type="SUPFAM" id="SSF51730">
    <property type="entry name" value="FAD-linked oxidoreductase"/>
    <property type="match status" value="1"/>
</dbReference>
<evidence type="ECO:0000256" key="3">
    <source>
        <dbReference type="ARBA" id="ARBA00006743"/>
    </source>
</evidence>
<keyword evidence="4" id="KW-0285">Flavoprotein</keyword>
<evidence type="ECO:0000256" key="4">
    <source>
        <dbReference type="ARBA" id="ARBA00022630"/>
    </source>
</evidence>
<comment type="cofactor">
    <cofactor evidence="1">
        <name>FAD</name>
        <dbReference type="ChEBI" id="CHEBI:57692"/>
    </cofactor>
</comment>
<dbReference type="GO" id="GO:0071949">
    <property type="term" value="F:FAD binding"/>
    <property type="evidence" value="ECO:0007669"/>
    <property type="project" value="TreeGrafter"/>
</dbReference>